<gene>
    <name evidence="4" type="ORF">O6P43_009024</name>
</gene>
<dbReference type="InterPro" id="IPR036047">
    <property type="entry name" value="F-box-like_dom_sf"/>
</dbReference>
<organism evidence="4 5">
    <name type="scientific">Quillaja saponaria</name>
    <name type="common">Soap bark tree</name>
    <dbReference type="NCBI Taxonomy" id="32244"/>
    <lineage>
        <taxon>Eukaryota</taxon>
        <taxon>Viridiplantae</taxon>
        <taxon>Streptophyta</taxon>
        <taxon>Embryophyta</taxon>
        <taxon>Tracheophyta</taxon>
        <taxon>Spermatophyta</taxon>
        <taxon>Magnoliopsida</taxon>
        <taxon>eudicotyledons</taxon>
        <taxon>Gunneridae</taxon>
        <taxon>Pentapetalae</taxon>
        <taxon>rosids</taxon>
        <taxon>fabids</taxon>
        <taxon>Fabales</taxon>
        <taxon>Quillajaceae</taxon>
        <taxon>Quillaja</taxon>
    </lineage>
</organism>
<comment type="caution">
    <text evidence="4">The sequence shown here is derived from an EMBL/GenBank/DDBJ whole genome shotgun (WGS) entry which is preliminary data.</text>
</comment>
<proteinExistence type="predicted"/>
<dbReference type="PANTHER" id="PTHR45463:SF8">
    <property type="entry name" value="OS09G0392200 PROTEIN"/>
    <property type="match status" value="1"/>
</dbReference>
<dbReference type="InterPro" id="IPR005174">
    <property type="entry name" value="KIB1-4_b-propeller"/>
</dbReference>
<evidence type="ECO:0000313" key="4">
    <source>
        <dbReference type="EMBL" id="KAJ7970912.1"/>
    </source>
</evidence>
<name>A0AAD7VBL3_QUISA</name>
<dbReference type="InterPro" id="IPR001810">
    <property type="entry name" value="F-box_dom"/>
</dbReference>
<feature type="region of interest" description="Disordered" evidence="1">
    <location>
        <begin position="1"/>
        <end position="20"/>
    </location>
</feature>
<feature type="domain" description="KIB1-4 beta-propeller" evidence="3">
    <location>
        <begin position="95"/>
        <end position="300"/>
    </location>
</feature>
<feature type="domain" description="F-box" evidence="2">
    <location>
        <begin position="29"/>
        <end position="61"/>
    </location>
</feature>
<feature type="compositionally biased region" description="Basic residues" evidence="1">
    <location>
        <begin position="8"/>
        <end position="20"/>
    </location>
</feature>
<evidence type="ECO:0000313" key="5">
    <source>
        <dbReference type="Proteomes" id="UP001163823"/>
    </source>
</evidence>
<evidence type="ECO:0000259" key="3">
    <source>
        <dbReference type="Pfam" id="PF03478"/>
    </source>
</evidence>
<sequence>MTITITKTRSRKRKSRKRKTSDHTNLRLWSELPDDLLNLITKDFNVREYFLLGRVCKSWKSYTEAYMKDFLASQPPLIMILSRYAKKSCYLHNIYESTMYQAQLPNFSKRKCIGVTSGYMIMQNKLRRKSCIHPLLLFNPITGHELHFPSPICNITHFILVSSITHVKEHILIGLSAEVIQSCRSNDNHWSFCYVDQRPYYNSWKIVDGAMFKGKIYVLTDHGKIGVVNPSSLSVLELFEVKCIDYFLNYPKLVVSYEQLLLITTSSPANSTFEVYKLNILEKSCVRMWNLGDQALFLTTCGDSQGGFRIQKDHNSIHELNHSGCCLHSLDGKSKSVDPIRPRERDFKRFPKGVYWFWYFPHLACNTDSLY</sequence>
<protein>
    <submittedName>
        <fullName evidence="4">F-box protein</fullName>
    </submittedName>
</protein>
<dbReference type="EMBL" id="JARAOO010000004">
    <property type="protein sequence ID" value="KAJ7970912.1"/>
    <property type="molecule type" value="Genomic_DNA"/>
</dbReference>
<dbReference type="AlphaFoldDB" id="A0AAD7VBL3"/>
<evidence type="ECO:0000256" key="1">
    <source>
        <dbReference type="SAM" id="MobiDB-lite"/>
    </source>
</evidence>
<evidence type="ECO:0000259" key="2">
    <source>
        <dbReference type="Pfam" id="PF00646"/>
    </source>
</evidence>
<dbReference type="Pfam" id="PF00646">
    <property type="entry name" value="F-box"/>
    <property type="match status" value="1"/>
</dbReference>
<dbReference type="SUPFAM" id="SSF81383">
    <property type="entry name" value="F-box domain"/>
    <property type="match status" value="1"/>
</dbReference>
<reference evidence="4" key="1">
    <citation type="journal article" date="2023" name="Science">
        <title>Elucidation of the pathway for biosynthesis of saponin adjuvants from the soapbark tree.</title>
        <authorList>
            <person name="Reed J."/>
            <person name="Orme A."/>
            <person name="El-Demerdash A."/>
            <person name="Owen C."/>
            <person name="Martin L.B.B."/>
            <person name="Misra R.C."/>
            <person name="Kikuchi S."/>
            <person name="Rejzek M."/>
            <person name="Martin A.C."/>
            <person name="Harkess A."/>
            <person name="Leebens-Mack J."/>
            <person name="Louveau T."/>
            <person name="Stephenson M.J."/>
            <person name="Osbourn A."/>
        </authorList>
    </citation>
    <scope>NUCLEOTIDE SEQUENCE</scope>
    <source>
        <strain evidence="4">S10</strain>
    </source>
</reference>
<dbReference type="KEGG" id="qsa:O6P43_009024"/>
<dbReference type="Proteomes" id="UP001163823">
    <property type="component" value="Chromosome 4"/>
</dbReference>
<dbReference type="PANTHER" id="PTHR45463">
    <property type="entry name" value="OS09G0392200 PROTEIN"/>
    <property type="match status" value="1"/>
</dbReference>
<keyword evidence="5" id="KW-1185">Reference proteome</keyword>
<accession>A0AAD7VBL3</accession>
<dbReference type="Pfam" id="PF03478">
    <property type="entry name" value="Beta-prop_KIB1-4"/>
    <property type="match status" value="1"/>
</dbReference>